<dbReference type="SUPFAM" id="SSF53927">
    <property type="entry name" value="Cytidine deaminase-like"/>
    <property type="match status" value="1"/>
</dbReference>
<dbReference type="InterPro" id="IPR016193">
    <property type="entry name" value="Cytidine_deaminase-like"/>
</dbReference>
<dbReference type="NCBIfam" id="NF004064">
    <property type="entry name" value="PRK05578.1"/>
    <property type="match status" value="1"/>
</dbReference>
<comment type="catalytic activity">
    <reaction evidence="9 13">
        <text>cytidine + H2O + H(+) = uridine + NH4(+)</text>
        <dbReference type="Rhea" id="RHEA:16069"/>
        <dbReference type="ChEBI" id="CHEBI:15377"/>
        <dbReference type="ChEBI" id="CHEBI:15378"/>
        <dbReference type="ChEBI" id="CHEBI:16704"/>
        <dbReference type="ChEBI" id="CHEBI:17562"/>
        <dbReference type="ChEBI" id="CHEBI:28938"/>
        <dbReference type="EC" id="3.5.4.5"/>
    </reaction>
</comment>
<dbReference type="GO" id="GO:0072527">
    <property type="term" value="P:pyrimidine-containing compound metabolic process"/>
    <property type="evidence" value="ECO:0007669"/>
    <property type="project" value="UniProtKB-ARBA"/>
</dbReference>
<feature type="binding site" evidence="12">
    <location>
        <position position="124"/>
    </location>
    <ligand>
        <name>Zn(2+)</name>
        <dbReference type="ChEBI" id="CHEBI:29105"/>
        <note>catalytic</note>
    </ligand>
</feature>
<feature type="binding site" evidence="12">
    <location>
        <position position="121"/>
    </location>
    <ligand>
        <name>Zn(2+)</name>
        <dbReference type="ChEBI" id="CHEBI:29105"/>
        <note>catalytic</note>
    </ligand>
</feature>
<evidence type="ECO:0000256" key="11">
    <source>
        <dbReference type="PIRSR" id="PIRSR606262-2"/>
    </source>
</evidence>
<evidence type="ECO:0000256" key="4">
    <source>
        <dbReference type="ARBA" id="ARBA00012783"/>
    </source>
</evidence>
<evidence type="ECO:0000256" key="1">
    <source>
        <dbReference type="ARBA" id="ARBA00001947"/>
    </source>
</evidence>
<gene>
    <name evidence="15" type="primary">CDD1</name>
    <name evidence="15" type="ORF">PhCBS80983_g01670</name>
</gene>
<evidence type="ECO:0000256" key="10">
    <source>
        <dbReference type="PIRSR" id="PIRSR606262-1"/>
    </source>
</evidence>
<comment type="cofactor">
    <cofactor evidence="1 12 13">
        <name>Zn(2+)</name>
        <dbReference type="ChEBI" id="CHEBI:29105"/>
    </cofactor>
</comment>
<evidence type="ECO:0000256" key="2">
    <source>
        <dbReference type="ARBA" id="ARBA00003949"/>
    </source>
</evidence>
<keyword evidence="16" id="KW-1185">Reference proteome</keyword>
<keyword evidence="6 13" id="KW-0378">Hydrolase</keyword>
<dbReference type="PROSITE" id="PS51747">
    <property type="entry name" value="CYT_DCMP_DEAMINASES_2"/>
    <property type="match status" value="1"/>
</dbReference>
<proteinExistence type="inferred from homology"/>
<dbReference type="CDD" id="cd01283">
    <property type="entry name" value="cytidine_deaminase"/>
    <property type="match status" value="1"/>
</dbReference>
<dbReference type="Proteomes" id="UP000318582">
    <property type="component" value="Unassembled WGS sequence"/>
</dbReference>
<evidence type="ECO:0000256" key="6">
    <source>
        <dbReference type="ARBA" id="ARBA00022801"/>
    </source>
</evidence>
<evidence type="ECO:0000256" key="5">
    <source>
        <dbReference type="ARBA" id="ARBA00022723"/>
    </source>
</evidence>
<evidence type="ECO:0000313" key="15">
    <source>
        <dbReference type="EMBL" id="TPX60577.1"/>
    </source>
</evidence>
<evidence type="ECO:0000256" key="8">
    <source>
        <dbReference type="ARBA" id="ARBA00032005"/>
    </source>
</evidence>
<dbReference type="AlphaFoldDB" id="A0A507EB47"/>
<dbReference type="PANTHER" id="PTHR11644">
    <property type="entry name" value="CYTIDINE DEAMINASE"/>
    <property type="match status" value="1"/>
</dbReference>
<dbReference type="STRING" id="109895.A0A507EB47"/>
<evidence type="ECO:0000256" key="3">
    <source>
        <dbReference type="ARBA" id="ARBA00006576"/>
    </source>
</evidence>
<dbReference type="PANTHER" id="PTHR11644:SF2">
    <property type="entry name" value="CYTIDINE DEAMINASE"/>
    <property type="match status" value="1"/>
</dbReference>
<dbReference type="InterPro" id="IPR002125">
    <property type="entry name" value="CMP_dCMP_dom"/>
</dbReference>
<dbReference type="GO" id="GO:0055086">
    <property type="term" value="P:nucleobase-containing small molecule metabolic process"/>
    <property type="evidence" value="ECO:0007669"/>
    <property type="project" value="UniProtKB-ARBA"/>
</dbReference>
<comment type="caution">
    <text evidence="15">The sequence shown here is derived from an EMBL/GenBank/DDBJ whole genome shotgun (WGS) entry which is preliminary data.</text>
</comment>
<comment type="function">
    <text evidence="2 13">This enzyme scavenges exogenous and endogenous cytidine and 2'-deoxycytidine for UMP synthesis.</text>
</comment>
<dbReference type="NCBIfam" id="TIGR01354">
    <property type="entry name" value="cyt_deam_tetra"/>
    <property type="match status" value="1"/>
</dbReference>
<dbReference type="Pfam" id="PF00383">
    <property type="entry name" value="dCMP_cyt_deam_1"/>
    <property type="match status" value="1"/>
</dbReference>
<feature type="domain" description="CMP/dCMP-type deaminase" evidence="14">
    <location>
        <begin position="36"/>
        <end position="162"/>
    </location>
</feature>
<accession>A0A507EB47</accession>
<organism evidence="15 16">
    <name type="scientific">Powellomyces hirtus</name>
    <dbReference type="NCBI Taxonomy" id="109895"/>
    <lineage>
        <taxon>Eukaryota</taxon>
        <taxon>Fungi</taxon>
        <taxon>Fungi incertae sedis</taxon>
        <taxon>Chytridiomycota</taxon>
        <taxon>Chytridiomycota incertae sedis</taxon>
        <taxon>Chytridiomycetes</taxon>
        <taxon>Spizellomycetales</taxon>
        <taxon>Powellomycetaceae</taxon>
        <taxon>Powellomyces</taxon>
    </lineage>
</organism>
<comment type="catalytic activity">
    <reaction evidence="13">
        <text>2'-deoxycytidine + H2O + H(+) = 2'-deoxyuridine + NH4(+)</text>
        <dbReference type="Rhea" id="RHEA:13433"/>
        <dbReference type="ChEBI" id="CHEBI:15377"/>
        <dbReference type="ChEBI" id="CHEBI:15378"/>
        <dbReference type="ChEBI" id="CHEBI:15698"/>
        <dbReference type="ChEBI" id="CHEBI:16450"/>
        <dbReference type="ChEBI" id="CHEBI:28938"/>
        <dbReference type="EC" id="3.5.4.5"/>
    </reaction>
</comment>
<dbReference type="InterPro" id="IPR006262">
    <property type="entry name" value="Cyt_deam_tetra"/>
</dbReference>
<evidence type="ECO:0000259" key="14">
    <source>
        <dbReference type="PROSITE" id="PS51747"/>
    </source>
</evidence>
<feature type="active site" description="Proton donor" evidence="10">
    <location>
        <position position="90"/>
    </location>
</feature>
<dbReference type="EC" id="3.5.4.5" evidence="4 13"/>
<dbReference type="GO" id="GO:0004126">
    <property type="term" value="F:cytidine deaminase activity"/>
    <property type="evidence" value="ECO:0007669"/>
    <property type="project" value="UniProtKB-UniRule"/>
</dbReference>
<protein>
    <recommendedName>
        <fullName evidence="4 13">Cytidine deaminase</fullName>
        <ecNumber evidence="4 13">3.5.4.5</ecNumber>
    </recommendedName>
    <alternativeName>
        <fullName evidence="8 13">Cytidine aminohydrolase</fullName>
    </alternativeName>
</protein>
<keyword evidence="5 12" id="KW-0479">Metal-binding</keyword>
<reference evidence="15 16" key="1">
    <citation type="journal article" date="2019" name="Sci. Rep.">
        <title>Comparative genomics of chytrid fungi reveal insights into the obligate biotrophic and pathogenic lifestyle of Synchytrium endobioticum.</title>
        <authorList>
            <person name="van de Vossenberg B.T.L.H."/>
            <person name="Warris S."/>
            <person name="Nguyen H.D.T."/>
            <person name="van Gent-Pelzer M.P.E."/>
            <person name="Joly D.L."/>
            <person name="van de Geest H.C."/>
            <person name="Bonants P.J.M."/>
            <person name="Smith D.S."/>
            <person name="Levesque C.A."/>
            <person name="van der Lee T.A.J."/>
        </authorList>
    </citation>
    <scope>NUCLEOTIDE SEQUENCE [LARGE SCALE GENOMIC DNA]</scope>
    <source>
        <strain evidence="15 16">CBS 809.83</strain>
    </source>
</reference>
<name>A0A507EB47_9FUNG</name>
<comment type="similarity">
    <text evidence="3 13">Belongs to the cytidine and deoxycytidylate deaminase family.</text>
</comment>
<dbReference type="Gene3D" id="3.40.140.10">
    <property type="entry name" value="Cytidine Deaminase, domain 2"/>
    <property type="match status" value="1"/>
</dbReference>
<dbReference type="EMBL" id="QEAQ01000014">
    <property type="protein sequence ID" value="TPX60577.1"/>
    <property type="molecule type" value="Genomic_DNA"/>
</dbReference>
<evidence type="ECO:0000256" key="7">
    <source>
        <dbReference type="ARBA" id="ARBA00022833"/>
    </source>
</evidence>
<evidence type="ECO:0000256" key="12">
    <source>
        <dbReference type="PIRSR" id="PIRSR606262-3"/>
    </source>
</evidence>
<evidence type="ECO:0000256" key="13">
    <source>
        <dbReference type="RuleBase" id="RU364006"/>
    </source>
</evidence>
<dbReference type="FunFam" id="3.40.140.10:FF:000008">
    <property type="entry name" value="Cytidine deaminase"/>
    <property type="match status" value="1"/>
</dbReference>
<sequence>MSITVTKASNGVVHKDVLEGIISTGKLTPEFEKELFTLAAQENPGSAAKDRSYSPYSNFRVGAALIAKSGNIYLGGNVENASYGATRCAEQTAFQKAISEGERRFLAVGVATDTDAFISPCGVCRQFMVEYGKGLLVYNFKPDGTFKKYTLQELLPDSFGPEDLDRPRD</sequence>
<feature type="binding site" evidence="11">
    <location>
        <begin position="77"/>
        <end position="83"/>
    </location>
    <ligand>
        <name>substrate</name>
    </ligand>
</feature>
<evidence type="ECO:0000313" key="16">
    <source>
        <dbReference type="Proteomes" id="UP000318582"/>
    </source>
</evidence>
<keyword evidence="7 12" id="KW-0862">Zinc</keyword>
<feature type="binding site" evidence="12">
    <location>
        <position position="88"/>
    </location>
    <ligand>
        <name>Zn(2+)</name>
        <dbReference type="ChEBI" id="CHEBI:29105"/>
        <note>catalytic</note>
    </ligand>
</feature>
<evidence type="ECO:0000256" key="9">
    <source>
        <dbReference type="ARBA" id="ARBA00049558"/>
    </source>
</evidence>
<dbReference type="GO" id="GO:0005829">
    <property type="term" value="C:cytosol"/>
    <property type="evidence" value="ECO:0007669"/>
    <property type="project" value="TreeGrafter"/>
</dbReference>
<dbReference type="InterPro" id="IPR050202">
    <property type="entry name" value="Cyt/Deoxycyt_deaminase"/>
</dbReference>
<dbReference type="GO" id="GO:0008270">
    <property type="term" value="F:zinc ion binding"/>
    <property type="evidence" value="ECO:0007669"/>
    <property type="project" value="UniProtKB-UniRule"/>
</dbReference>